<dbReference type="GO" id="GO:0016627">
    <property type="term" value="F:oxidoreductase activity, acting on the CH-CH group of donors"/>
    <property type="evidence" value="ECO:0007669"/>
    <property type="project" value="InterPro"/>
</dbReference>
<gene>
    <name evidence="2" type="ORF">EV141_1799</name>
</gene>
<evidence type="ECO:0000259" key="1">
    <source>
        <dbReference type="Pfam" id="PF02770"/>
    </source>
</evidence>
<protein>
    <recommendedName>
        <fullName evidence="1">Acyl-CoA oxidase/dehydrogenase middle domain-containing protein</fullName>
    </recommendedName>
</protein>
<dbReference type="Gene3D" id="2.40.110.10">
    <property type="entry name" value="Butyryl-CoA Dehydrogenase, subunit A, domain 2"/>
    <property type="match status" value="1"/>
</dbReference>
<dbReference type="InterPro" id="IPR046373">
    <property type="entry name" value="Acyl-CoA_Oxase/DH_mid-dom_sf"/>
</dbReference>
<comment type="caution">
    <text evidence="2">The sequence shown here is derived from an EMBL/GenBank/DDBJ whole genome shotgun (WGS) entry which is preliminary data.</text>
</comment>
<evidence type="ECO:0000313" key="2">
    <source>
        <dbReference type="EMBL" id="RZS56340.1"/>
    </source>
</evidence>
<evidence type="ECO:0000313" key="3">
    <source>
        <dbReference type="Proteomes" id="UP000293519"/>
    </source>
</evidence>
<dbReference type="InterPro" id="IPR006091">
    <property type="entry name" value="Acyl-CoA_Oxase/DH_mid-dom"/>
</dbReference>
<dbReference type="Proteomes" id="UP000293519">
    <property type="component" value="Unassembled WGS sequence"/>
</dbReference>
<sequence>MLAVSDIAATDLRDDDLSPLVTLAAQLRANDVTAALAAARMLGDSVGPATRHADRWSALATLATCDVGLARICEPHLDALSILDESELPRAVTARASERTWGVFAAEGGDEPLGARRSPDGWILDGVKPWCSLAASLDAALVTARVDGSDERSLFAVELRQPGIETDESSWHARGLAEVASGPVRFRHVTAELIAPDGWYLERAGFWWGAIGVAACWYGGAVGVARRVHRGVAERPDPHAQAHLGAIDTALQSARRALAEAASQADGDAPAAESAAFTQDSAEPRLVAKRVRATVAAACDEVLTRAGRALGPAPLALDEQHAKRVSDLTLYIRQHHAERDLASLGSALANGPAPW</sequence>
<reference evidence="2 3" key="1">
    <citation type="journal article" date="2015" name="Stand. Genomic Sci.">
        <title>Genomic Encyclopedia of Bacterial and Archaeal Type Strains, Phase III: the genomes of soil and plant-associated and newly described type strains.</title>
        <authorList>
            <person name="Whitman W.B."/>
            <person name="Woyke T."/>
            <person name="Klenk H.P."/>
            <person name="Zhou Y."/>
            <person name="Lilburn T.G."/>
            <person name="Beck B.J."/>
            <person name="De Vos P."/>
            <person name="Vandamme P."/>
            <person name="Eisen J.A."/>
            <person name="Garrity G."/>
            <person name="Hugenholtz P."/>
            <person name="Kyrpides N.C."/>
        </authorList>
    </citation>
    <scope>NUCLEOTIDE SEQUENCE [LARGE SCALE GENOMIC DNA]</scope>
    <source>
        <strain evidence="2 3">CV2</strain>
    </source>
</reference>
<dbReference type="SUPFAM" id="SSF56645">
    <property type="entry name" value="Acyl-CoA dehydrogenase NM domain-like"/>
    <property type="match status" value="1"/>
</dbReference>
<keyword evidence="3" id="KW-1185">Reference proteome</keyword>
<dbReference type="RefSeq" id="WP_241969192.1">
    <property type="nucleotide sequence ID" value="NZ_SGWW01000003.1"/>
</dbReference>
<dbReference type="EMBL" id="SGWW01000003">
    <property type="protein sequence ID" value="RZS56340.1"/>
    <property type="molecule type" value="Genomic_DNA"/>
</dbReference>
<organism evidence="2 3">
    <name type="scientific">Microcella putealis</name>
    <dbReference type="NCBI Taxonomy" id="337005"/>
    <lineage>
        <taxon>Bacteria</taxon>
        <taxon>Bacillati</taxon>
        <taxon>Actinomycetota</taxon>
        <taxon>Actinomycetes</taxon>
        <taxon>Micrococcales</taxon>
        <taxon>Microbacteriaceae</taxon>
        <taxon>Microcella</taxon>
    </lineage>
</organism>
<dbReference type="Pfam" id="PF02770">
    <property type="entry name" value="Acyl-CoA_dh_M"/>
    <property type="match status" value="1"/>
</dbReference>
<accession>A0A4V2EWK8</accession>
<dbReference type="InterPro" id="IPR009100">
    <property type="entry name" value="AcylCoA_DH/oxidase_NM_dom_sf"/>
</dbReference>
<feature type="domain" description="Acyl-CoA oxidase/dehydrogenase middle" evidence="1">
    <location>
        <begin position="115"/>
        <end position="189"/>
    </location>
</feature>
<proteinExistence type="predicted"/>
<dbReference type="AlphaFoldDB" id="A0A4V2EWK8"/>
<name>A0A4V2EWK8_9MICO</name>